<dbReference type="SUPFAM" id="SSF64438">
    <property type="entry name" value="CNF1/YfiH-like putative cysteine hydrolases"/>
    <property type="match status" value="1"/>
</dbReference>
<evidence type="ECO:0000256" key="2">
    <source>
        <dbReference type="ARBA" id="ARBA00007353"/>
    </source>
</evidence>
<comment type="similarity">
    <text evidence="2 10">Belongs to the purine nucleoside phosphorylase YfiH/LACC1 family.</text>
</comment>
<dbReference type="CDD" id="cd16833">
    <property type="entry name" value="YfiH"/>
    <property type="match status" value="1"/>
</dbReference>
<dbReference type="InterPro" id="IPR011324">
    <property type="entry name" value="Cytotoxic_necrot_fac-like_cat"/>
</dbReference>
<dbReference type="Gene3D" id="3.60.140.10">
    <property type="entry name" value="CNF1/YfiH-like putative cysteine hydrolases"/>
    <property type="match status" value="1"/>
</dbReference>
<keyword evidence="5" id="KW-0378">Hydrolase</keyword>
<dbReference type="PANTHER" id="PTHR30616:SF2">
    <property type="entry name" value="PURINE NUCLEOSIDE PHOSPHORYLASE LACC1"/>
    <property type="match status" value="1"/>
</dbReference>
<protein>
    <recommendedName>
        <fullName evidence="10">Purine nucleoside phosphorylase</fullName>
    </recommendedName>
</protein>
<evidence type="ECO:0000256" key="10">
    <source>
        <dbReference type="RuleBase" id="RU361274"/>
    </source>
</evidence>
<comment type="catalytic activity">
    <reaction evidence="8">
        <text>adenosine + phosphate = alpha-D-ribose 1-phosphate + adenine</text>
        <dbReference type="Rhea" id="RHEA:27642"/>
        <dbReference type="ChEBI" id="CHEBI:16335"/>
        <dbReference type="ChEBI" id="CHEBI:16708"/>
        <dbReference type="ChEBI" id="CHEBI:43474"/>
        <dbReference type="ChEBI" id="CHEBI:57720"/>
        <dbReference type="EC" id="2.4.2.1"/>
    </reaction>
    <physiologicalReaction direction="left-to-right" evidence="8">
        <dbReference type="Rhea" id="RHEA:27643"/>
    </physiologicalReaction>
</comment>
<dbReference type="EMBL" id="MXAV01000004">
    <property type="protein sequence ID" value="PKY12128.1"/>
    <property type="molecule type" value="Genomic_DNA"/>
</dbReference>
<dbReference type="PANTHER" id="PTHR30616">
    <property type="entry name" value="UNCHARACTERIZED PROTEIN YFIH"/>
    <property type="match status" value="1"/>
</dbReference>
<dbReference type="Proteomes" id="UP000234329">
    <property type="component" value="Unassembled WGS sequence"/>
</dbReference>
<dbReference type="OrthoDB" id="4279at2"/>
<comment type="catalytic activity">
    <reaction evidence="7">
        <text>adenosine + H2O + H(+) = inosine + NH4(+)</text>
        <dbReference type="Rhea" id="RHEA:24408"/>
        <dbReference type="ChEBI" id="CHEBI:15377"/>
        <dbReference type="ChEBI" id="CHEBI:15378"/>
        <dbReference type="ChEBI" id="CHEBI:16335"/>
        <dbReference type="ChEBI" id="CHEBI:17596"/>
        <dbReference type="ChEBI" id="CHEBI:28938"/>
        <dbReference type="EC" id="3.5.4.4"/>
    </reaction>
    <physiologicalReaction direction="left-to-right" evidence="7">
        <dbReference type="Rhea" id="RHEA:24409"/>
    </physiologicalReaction>
</comment>
<dbReference type="FunCoup" id="A0A2I1DQI0">
    <property type="interactions" value="413"/>
</dbReference>
<dbReference type="InterPro" id="IPR003730">
    <property type="entry name" value="Cu_polyphenol_OxRdtase"/>
</dbReference>
<dbReference type="Pfam" id="PF02578">
    <property type="entry name" value="Cu-oxidase_4"/>
    <property type="match status" value="1"/>
</dbReference>
<evidence type="ECO:0000256" key="4">
    <source>
        <dbReference type="ARBA" id="ARBA00022723"/>
    </source>
</evidence>
<dbReference type="AlphaFoldDB" id="A0A2I1DQI0"/>
<reference evidence="11 12" key="1">
    <citation type="submission" date="2017-03" db="EMBL/GenBank/DDBJ databases">
        <title>Draft genime sequence of the acidophilic sulfur-oxidizing bacterium Acidithiobacillus sp. SH, isolated from seawater.</title>
        <authorList>
            <person name="Sharmin S."/>
            <person name="Tokuhisa M."/>
            <person name="Kanao T."/>
            <person name="Kamimura K."/>
        </authorList>
    </citation>
    <scope>NUCLEOTIDE SEQUENCE [LARGE SCALE GENOMIC DNA]</scope>
    <source>
        <strain evidence="11 12">SH</strain>
    </source>
</reference>
<keyword evidence="3" id="KW-0808">Transferase</keyword>
<evidence type="ECO:0000313" key="12">
    <source>
        <dbReference type="Proteomes" id="UP000234329"/>
    </source>
</evidence>
<comment type="catalytic activity">
    <reaction evidence="1">
        <text>inosine + phosphate = alpha-D-ribose 1-phosphate + hypoxanthine</text>
        <dbReference type="Rhea" id="RHEA:27646"/>
        <dbReference type="ChEBI" id="CHEBI:17368"/>
        <dbReference type="ChEBI" id="CHEBI:17596"/>
        <dbReference type="ChEBI" id="CHEBI:43474"/>
        <dbReference type="ChEBI" id="CHEBI:57720"/>
        <dbReference type="EC" id="2.4.2.1"/>
    </reaction>
    <physiologicalReaction direction="left-to-right" evidence="1">
        <dbReference type="Rhea" id="RHEA:27647"/>
    </physiologicalReaction>
</comment>
<dbReference type="GO" id="GO:0017061">
    <property type="term" value="F:S-methyl-5-thioadenosine phosphorylase activity"/>
    <property type="evidence" value="ECO:0007669"/>
    <property type="project" value="UniProtKB-EC"/>
</dbReference>
<comment type="caution">
    <text evidence="11">The sequence shown here is derived from an EMBL/GenBank/DDBJ whole genome shotgun (WGS) entry which is preliminary data.</text>
</comment>
<dbReference type="GO" id="GO:0005507">
    <property type="term" value="F:copper ion binding"/>
    <property type="evidence" value="ECO:0007669"/>
    <property type="project" value="TreeGrafter"/>
</dbReference>
<evidence type="ECO:0000313" key="11">
    <source>
        <dbReference type="EMBL" id="PKY12128.1"/>
    </source>
</evidence>
<sequence length="256" mass="27528">MCCGRSAVRADSGPIRIPDWPLPKGVRSAFTLRYGGYSGGPYDSFNLGDHVGDDPEAVAKNRQHLVALLSLPREPQWLRQVHGTELLQICADSPACADAAADGAVTHAAGSVLAVLSADCLPVLACSRDGQHLGAFHAGWRGLLAGILEKGVAALEVPGEEVLIYLGPAIGPESFEVGPELRAAFLAEDPGSESAFRPGQGDRWWADIYQLARQRLQRVGVTAIYGGDHCTFSDRDFFSYRRDGVTGRMASLLWRE</sequence>
<dbReference type="GO" id="GO:0016787">
    <property type="term" value="F:hydrolase activity"/>
    <property type="evidence" value="ECO:0007669"/>
    <property type="project" value="UniProtKB-KW"/>
</dbReference>
<organism evidence="11 12">
    <name type="scientific">Acidithiobacillus marinus</name>
    <dbReference type="NCBI Taxonomy" id="187490"/>
    <lineage>
        <taxon>Bacteria</taxon>
        <taxon>Pseudomonadati</taxon>
        <taxon>Pseudomonadota</taxon>
        <taxon>Acidithiobacillia</taxon>
        <taxon>Acidithiobacillales</taxon>
        <taxon>Acidithiobacillaceae</taxon>
        <taxon>Acidithiobacillus</taxon>
    </lineage>
</organism>
<comment type="catalytic activity">
    <reaction evidence="9">
        <text>S-methyl-5'-thioadenosine + phosphate = 5-(methylsulfanyl)-alpha-D-ribose 1-phosphate + adenine</text>
        <dbReference type="Rhea" id="RHEA:11852"/>
        <dbReference type="ChEBI" id="CHEBI:16708"/>
        <dbReference type="ChEBI" id="CHEBI:17509"/>
        <dbReference type="ChEBI" id="CHEBI:43474"/>
        <dbReference type="ChEBI" id="CHEBI:58533"/>
        <dbReference type="EC" id="2.4.2.28"/>
    </reaction>
    <physiologicalReaction direction="left-to-right" evidence="9">
        <dbReference type="Rhea" id="RHEA:11853"/>
    </physiologicalReaction>
</comment>
<keyword evidence="12" id="KW-1185">Reference proteome</keyword>
<keyword evidence="4" id="KW-0479">Metal-binding</keyword>
<keyword evidence="6" id="KW-0862">Zinc</keyword>
<dbReference type="NCBIfam" id="TIGR00726">
    <property type="entry name" value="peptidoglycan editing factor PgeF"/>
    <property type="match status" value="1"/>
</dbReference>
<evidence type="ECO:0000256" key="1">
    <source>
        <dbReference type="ARBA" id="ARBA00000553"/>
    </source>
</evidence>
<dbReference type="InParanoid" id="A0A2I1DQI0"/>
<gene>
    <name evidence="11" type="ORF">B1757_01965</name>
</gene>
<name>A0A2I1DQI0_9PROT</name>
<evidence type="ECO:0000256" key="3">
    <source>
        <dbReference type="ARBA" id="ARBA00022679"/>
    </source>
</evidence>
<evidence type="ECO:0000256" key="8">
    <source>
        <dbReference type="ARBA" id="ARBA00048968"/>
    </source>
</evidence>
<evidence type="ECO:0000256" key="5">
    <source>
        <dbReference type="ARBA" id="ARBA00022801"/>
    </source>
</evidence>
<dbReference type="InterPro" id="IPR038371">
    <property type="entry name" value="Cu_polyphenol_OxRdtase_sf"/>
</dbReference>
<evidence type="ECO:0000256" key="6">
    <source>
        <dbReference type="ARBA" id="ARBA00022833"/>
    </source>
</evidence>
<accession>A0A2I1DQI0</accession>
<evidence type="ECO:0000256" key="9">
    <source>
        <dbReference type="ARBA" id="ARBA00049893"/>
    </source>
</evidence>
<proteinExistence type="inferred from homology"/>
<evidence type="ECO:0000256" key="7">
    <source>
        <dbReference type="ARBA" id="ARBA00047989"/>
    </source>
</evidence>